<keyword evidence="5 7" id="KW-0833">Ubl conjugation pathway</keyword>
<dbReference type="Pfam" id="PF00630">
    <property type="entry name" value="Filamin"/>
    <property type="match status" value="1"/>
</dbReference>
<feature type="repeat" description="Filamin" evidence="6">
    <location>
        <begin position="393"/>
        <end position="423"/>
    </location>
</feature>
<dbReference type="InterPro" id="IPR014756">
    <property type="entry name" value="Ig_E-set"/>
</dbReference>
<dbReference type="Gene3D" id="3.30.2160.10">
    <property type="entry name" value="Hect, E3 ligase catalytic domain"/>
    <property type="match status" value="1"/>
</dbReference>
<protein>
    <recommendedName>
        <fullName evidence="3">HECT-type E3 ubiquitin transferase</fullName>
        <ecNumber evidence="3">2.3.2.26</ecNumber>
    </recommendedName>
</protein>
<evidence type="ECO:0000256" key="1">
    <source>
        <dbReference type="ARBA" id="ARBA00000885"/>
    </source>
</evidence>
<dbReference type="Pfam" id="PF25916">
    <property type="entry name" value="AREL1_PH-like"/>
    <property type="match status" value="1"/>
</dbReference>
<sequence>MATETTRRRRNTSQSSDTTKNGWDYLVTIKWLVLGLIISLGCVYLLDLVGTVTSSFLGKNGFDKNDESKKYFGNDAGSPTTKSFPWGTKGEQSGDLSEELQLWLDENDLLMFSDYFKRVGVVTLVSVTQLDQLTHELGIDIASLASSNNNAGDQPAPAGSHLSPVSPEELPAINLSGQDRERLRRAAHILRQRLILRLWLDDHGLMDYAPKFNSLGVNSIEDAYWFEDLRRLQDAIGEKIVPMWTIARQTLPSGLAGLESLKNSLWNRIIGLDHQSIWNTWGTMLLVTLSVAGFGAVASYFPQVLDAKQAILQYVSGKFSLANNCQVEFDWSDPVPVGQTVSFSIRFFQRGGRPYPICEADNVLIEVKKDAQKVAVVTEFGGQDPNEANLVVVKFSVRKSGQYSIHVLVENAHVKGSPFHKTFLPGGIDPNKTLFLKQTSTVVCVTGQPHKLIIEPRDTYGNTCRNQDFTLDLFKFAAEQIDETLGNQSCQNCSVQFTYDSSGSTSPTVSTTNSNSILNVIGHLNQCSSLDSGRVSLQTRFTDPGVFNGTLTYDEKPVQNGKFDIIVLNSTEAAAVQKNVAVKSANAYYEGKLLSVGNDIQNKVRKVYMSVTSKQLVIKEYFLKVLPIRVATFRLSPNTKLQFLMASNQHGLPTILIDDGSQPAIKVAMKDAKIVVATFTHFLLRNIGGSETFNDKQEHFFKELRDIHRKHPRDKLTLKITRENIIESTWKSTKNMSNTDWCRNFEISFVGEQGIDWGGLRREWFEQVCSRLFEGGNPVGMFISFGESRLVHPNPNSRWKQKHYEMAGRIVGKCMYESSLGSAYRQMVKARFTRSFLAQLIGLRVHYKYFEQDDPELYLRKVKFILENDVEGMELTFTEEEYDPSGKLLKTVELITDGSKVIVTNENKREYLNALAQYRLALKVKTEIEAFQKGLNEIVPDELMSIFDENELELLMCGTSEYSVTELREHHVVCGATGDFRKILDWFWTAVANMSEEEKARLLQFTTGCSQLPPGGFRELSPLFQITPAPTYGNLPTAHTCFNQLCLPDYDSYESFEKALRIAINEGSEGFGLI</sequence>
<keyword evidence="4" id="KW-0808">Transferase</keyword>
<evidence type="ECO:0000313" key="11">
    <source>
        <dbReference type="Proteomes" id="UP001642540"/>
    </source>
</evidence>
<dbReference type="SMART" id="SM00119">
    <property type="entry name" value="HECTc"/>
    <property type="match status" value="1"/>
</dbReference>
<evidence type="ECO:0000256" key="3">
    <source>
        <dbReference type="ARBA" id="ARBA00012485"/>
    </source>
</evidence>
<name>A0ABP1RDY8_9HEXA</name>
<keyword evidence="8" id="KW-0812">Transmembrane</keyword>
<dbReference type="PANTHER" id="PTHR11254:SF340">
    <property type="entry name" value="APOPTOSIS-RESISTANT E3 UBIQUITIN PROTEIN LIGASE 1"/>
    <property type="match status" value="1"/>
</dbReference>
<comment type="pathway">
    <text evidence="2">Protein modification; protein ubiquitination.</text>
</comment>
<dbReference type="EC" id="2.3.2.26" evidence="3"/>
<dbReference type="Proteomes" id="UP001642540">
    <property type="component" value="Unassembled WGS sequence"/>
</dbReference>
<dbReference type="InterPro" id="IPR000569">
    <property type="entry name" value="HECT_dom"/>
</dbReference>
<evidence type="ECO:0000313" key="10">
    <source>
        <dbReference type="EMBL" id="CAL8127048.1"/>
    </source>
</evidence>
<dbReference type="PROSITE" id="PS50194">
    <property type="entry name" value="FILAMIN_REPEAT"/>
    <property type="match status" value="1"/>
</dbReference>
<dbReference type="PROSITE" id="PS50237">
    <property type="entry name" value="HECT"/>
    <property type="match status" value="1"/>
</dbReference>
<dbReference type="InterPro" id="IPR013783">
    <property type="entry name" value="Ig-like_fold"/>
</dbReference>
<dbReference type="PANTHER" id="PTHR11254">
    <property type="entry name" value="HECT DOMAIN UBIQUITIN-PROTEIN LIGASE"/>
    <property type="match status" value="1"/>
</dbReference>
<evidence type="ECO:0000256" key="5">
    <source>
        <dbReference type="ARBA" id="ARBA00022786"/>
    </source>
</evidence>
<evidence type="ECO:0000256" key="4">
    <source>
        <dbReference type="ARBA" id="ARBA00022679"/>
    </source>
</evidence>
<accession>A0ABP1RDY8</accession>
<evidence type="ECO:0000256" key="2">
    <source>
        <dbReference type="ARBA" id="ARBA00004906"/>
    </source>
</evidence>
<comment type="catalytic activity">
    <reaction evidence="1">
        <text>S-ubiquitinyl-[E2 ubiquitin-conjugating enzyme]-L-cysteine + [acceptor protein]-L-lysine = [E2 ubiquitin-conjugating enzyme]-L-cysteine + N(6)-ubiquitinyl-[acceptor protein]-L-lysine.</text>
        <dbReference type="EC" id="2.3.2.26"/>
    </reaction>
</comment>
<dbReference type="Gene3D" id="2.60.40.10">
    <property type="entry name" value="Immunoglobulins"/>
    <property type="match status" value="1"/>
</dbReference>
<dbReference type="SUPFAM" id="SSF81296">
    <property type="entry name" value="E set domains"/>
    <property type="match status" value="1"/>
</dbReference>
<feature type="transmembrane region" description="Helical" evidence="8">
    <location>
        <begin position="25"/>
        <end position="46"/>
    </location>
</feature>
<reference evidence="10 11" key="1">
    <citation type="submission" date="2024-08" db="EMBL/GenBank/DDBJ databases">
        <authorList>
            <person name="Cucini C."/>
            <person name="Frati F."/>
        </authorList>
    </citation>
    <scope>NUCLEOTIDE SEQUENCE [LARGE SCALE GENOMIC DNA]</scope>
</reference>
<dbReference type="CDD" id="cd00078">
    <property type="entry name" value="HECTc"/>
    <property type="match status" value="1"/>
</dbReference>
<organism evidence="10 11">
    <name type="scientific">Orchesella dallaii</name>
    <dbReference type="NCBI Taxonomy" id="48710"/>
    <lineage>
        <taxon>Eukaryota</taxon>
        <taxon>Metazoa</taxon>
        <taxon>Ecdysozoa</taxon>
        <taxon>Arthropoda</taxon>
        <taxon>Hexapoda</taxon>
        <taxon>Collembola</taxon>
        <taxon>Entomobryomorpha</taxon>
        <taxon>Entomobryoidea</taxon>
        <taxon>Orchesellidae</taxon>
        <taxon>Orchesellinae</taxon>
        <taxon>Orchesella</taxon>
    </lineage>
</organism>
<gene>
    <name evidence="10" type="ORF">ODALV1_LOCUS21674</name>
</gene>
<dbReference type="SUPFAM" id="SSF56204">
    <property type="entry name" value="Hect, E3 ligase catalytic domain"/>
    <property type="match status" value="1"/>
</dbReference>
<dbReference type="Gene3D" id="3.30.2410.10">
    <property type="entry name" value="Hect, E3 ligase catalytic domain"/>
    <property type="match status" value="1"/>
</dbReference>
<keyword evidence="8" id="KW-0472">Membrane</keyword>
<dbReference type="InterPro" id="IPR058738">
    <property type="entry name" value="PH-like_AREL1"/>
</dbReference>
<proteinExistence type="predicted"/>
<dbReference type="InterPro" id="IPR035983">
    <property type="entry name" value="Hect_E3_ubiquitin_ligase"/>
</dbReference>
<comment type="caution">
    <text evidence="10">The sequence shown here is derived from an EMBL/GenBank/DDBJ whole genome shotgun (WGS) entry which is preliminary data.</text>
</comment>
<dbReference type="InterPro" id="IPR050409">
    <property type="entry name" value="E3_ubiq-protein_ligase"/>
</dbReference>
<dbReference type="Gene3D" id="3.90.1750.10">
    <property type="entry name" value="Hect, E3 ligase catalytic domains"/>
    <property type="match status" value="1"/>
</dbReference>
<keyword evidence="8" id="KW-1133">Transmembrane helix</keyword>
<evidence type="ECO:0000256" key="6">
    <source>
        <dbReference type="PROSITE-ProRule" id="PRU00087"/>
    </source>
</evidence>
<dbReference type="Pfam" id="PF00632">
    <property type="entry name" value="HECT"/>
    <property type="match status" value="1"/>
</dbReference>
<evidence type="ECO:0000259" key="9">
    <source>
        <dbReference type="PROSITE" id="PS50237"/>
    </source>
</evidence>
<dbReference type="EMBL" id="CAXLJM020000072">
    <property type="protein sequence ID" value="CAL8127048.1"/>
    <property type="molecule type" value="Genomic_DNA"/>
</dbReference>
<dbReference type="InterPro" id="IPR017868">
    <property type="entry name" value="Filamin/ABP280_repeat-like"/>
</dbReference>
<keyword evidence="11" id="KW-1185">Reference proteome</keyword>
<feature type="domain" description="HECT" evidence="9">
    <location>
        <begin position="737"/>
        <end position="1074"/>
    </location>
</feature>
<feature type="active site" description="Glycyl thioester intermediate" evidence="7">
    <location>
        <position position="1041"/>
    </location>
</feature>
<evidence type="ECO:0000256" key="8">
    <source>
        <dbReference type="SAM" id="Phobius"/>
    </source>
</evidence>
<evidence type="ECO:0000256" key="7">
    <source>
        <dbReference type="PROSITE-ProRule" id="PRU00104"/>
    </source>
</evidence>